<dbReference type="HAMAP" id="MF_00902">
    <property type="entry name" value="TatC"/>
    <property type="match status" value="1"/>
</dbReference>
<dbReference type="PRINTS" id="PR01840">
    <property type="entry name" value="TATCFAMILY"/>
</dbReference>
<dbReference type="Proteomes" id="UP001232445">
    <property type="component" value="Unassembled WGS sequence"/>
</dbReference>
<comment type="function">
    <text evidence="5">Part of the twin-arginine translocation (Tat) system that transports large folded proteins containing a characteristic twin-arginine motif in their signal peptide across membranes.</text>
</comment>
<keyword evidence="4 5" id="KW-0472">Membrane</keyword>
<feature type="transmembrane region" description="Helical" evidence="5">
    <location>
        <begin position="211"/>
        <end position="228"/>
    </location>
</feature>
<comment type="caution">
    <text evidence="6">The sequence shown here is derived from an EMBL/GenBank/DDBJ whole genome shotgun (WGS) entry which is preliminary data.</text>
</comment>
<evidence type="ECO:0000313" key="6">
    <source>
        <dbReference type="EMBL" id="MDQ0340433.1"/>
    </source>
</evidence>
<dbReference type="InterPro" id="IPR002033">
    <property type="entry name" value="TatC"/>
</dbReference>
<evidence type="ECO:0000256" key="5">
    <source>
        <dbReference type="HAMAP-Rule" id="MF_00902"/>
    </source>
</evidence>
<name>A0ABU0CVJ5_9BACI</name>
<reference evidence="6 7" key="1">
    <citation type="submission" date="2023-07" db="EMBL/GenBank/DDBJ databases">
        <title>Genomic Encyclopedia of Type Strains, Phase IV (KMG-IV): sequencing the most valuable type-strain genomes for metagenomic binning, comparative biology and taxonomic classification.</title>
        <authorList>
            <person name="Goeker M."/>
        </authorList>
    </citation>
    <scope>NUCLEOTIDE SEQUENCE [LARGE SCALE GENOMIC DNA]</scope>
    <source>
        <strain evidence="6 7">DSM 17740</strain>
    </source>
</reference>
<proteinExistence type="inferred from homology"/>
<gene>
    <name evidence="5" type="primary">tatC</name>
    <name evidence="6" type="ORF">J2S00_003248</name>
</gene>
<evidence type="ECO:0000313" key="7">
    <source>
        <dbReference type="Proteomes" id="UP001232445"/>
    </source>
</evidence>
<dbReference type="PANTHER" id="PTHR30371">
    <property type="entry name" value="SEC-INDEPENDENT PROTEIN TRANSLOCASE PROTEIN TATC"/>
    <property type="match status" value="1"/>
</dbReference>
<comment type="similarity">
    <text evidence="5">Belongs to the TatC family.</text>
</comment>
<accession>A0ABU0CVJ5</accession>
<dbReference type="PANTHER" id="PTHR30371:SF0">
    <property type="entry name" value="SEC-INDEPENDENT PROTEIN TRANSLOCASE PROTEIN TATC, CHLOROPLASTIC-RELATED"/>
    <property type="match status" value="1"/>
</dbReference>
<dbReference type="PROSITE" id="PS01218">
    <property type="entry name" value="TATC"/>
    <property type="match status" value="1"/>
</dbReference>
<dbReference type="NCBIfam" id="TIGR00945">
    <property type="entry name" value="tatC"/>
    <property type="match status" value="1"/>
</dbReference>
<comment type="subcellular location">
    <subcellularLocation>
        <location evidence="5">Cell membrane</location>
        <topology evidence="5">Multi-pass membrane protein</topology>
    </subcellularLocation>
    <subcellularLocation>
        <location evidence="1">Membrane</location>
        <topology evidence="1">Multi-pass membrane protein</topology>
    </subcellularLocation>
</comment>
<evidence type="ECO:0000256" key="2">
    <source>
        <dbReference type="ARBA" id="ARBA00022692"/>
    </source>
</evidence>
<keyword evidence="7" id="KW-1185">Reference proteome</keyword>
<evidence type="ECO:0000256" key="4">
    <source>
        <dbReference type="ARBA" id="ARBA00023136"/>
    </source>
</evidence>
<keyword evidence="5" id="KW-0811">Translocation</keyword>
<protein>
    <recommendedName>
        <fullName evidence="5">Sec-independent protein translocase protein TatC</fullName>
    </recommendedName>
</protein>
<feature type="transmembrane region" description="Helical" evidence="5">
    <location>
        <begin position="173"/>
        <end position="199"/>
    </location>
</feature>
<sequence>MEQEQRSIPKHIKRTNIKHKQSDDMSVMEHIGELRKRVIYVLILFLVSMVLGFFLADNVVQYLQKQPVAAQIPWVVIGLTDAFKVFFLFSIVVGLVITFPFALYQIWAFVSPGLTEKERKITLAYIPGAAVLFVAGLAFGYYWLFPFVIQFMTGIASRLGAEEMYGMIHYFQFMFTLVVPFGFIFQMPLLVLFLTRLGVVSPLLLKRMRKYAYFALFVIAALITPPELLSHLLVTVPLIILYEISVWLSQLTYRRMAAKRINQE</sequence>
<dbReference type="RefSeq" id="WP_307342059.1">
    <property type="nucleotide sequence ID" value="NZ_JAUSUQ010000014.1"/>
</dbReference>
<feature type="transmembrane region" description="Helical" evidence="5">
    <location>
        <begin position="122"/>
        <end position="144"/>
    </location>
</feature>
<organism evidence="6 7">
    <name type="scientific">Caldalkalibacillus uzonensis</name>
    <dbReference type="NCBI Taxonomy" id="353224"/>
    <lineage>
        <taxon>Bacteria</taxon>
        <taxon>Bacillati</taxon>
        <taxon>Bacillota</taxon>
        <taxon>Bacilli</taxon>
        <taxon>Bacillales</taxon>
        <taxon>Bacillaceae</taxon>
        <taxon>Caldalkalibacillus</taxon>
    </lineage>
</organism>
<comment type="subunit">
    <text evidence="5">Forms a complex with TatA.</text>
</comment>
<keyword evidence="2 5" id="KW-0812">Transmembrane</keyword>
<dbReference type="Pfam" id="PF00902">
    <property type="entry name" value="TatC"/>
    <property type="match status" value="1"/>
</dbReference>
<dbReference type="InterPro" id="IPR019820">
    <property type="entry name" value="Sec-indep_translocase_CS"/>
</dbReference>
<keyword evidence="5" id="KW-1003">Cell membrane</keyword>
<keyword evidence="5" id="KW-0653">Protein transport</keyword>
<keyword evidence="3 5" id="KW-1133">Transmembrane helix</keyword>
<evidence type="ECO:0000256" key="1">
    <source>
        <dbReference type="ARBA" id="ARBA00004141"/>
    </source>
</evidence>
<feature type="transmembrane region" description="Helical" evidence="5">
    <location>
        <begin position="85"/>
        <end position="110"/>
    </location>
</feature>
<keyword evidence="5" id="KW-0813">Transport</keyword>
<dbReference type="EMBL" id="JAUSUQ010000014">
    <property type="protein sequence ID" value="MDQ0340433.1"/>
    <property type="molecule type" value="Genomic_DNA"/>
</dbReference>
<evidence type="ECO:0000256" key="3">
    <source>
        <dbReference type="ARBA" id="ARBA00022989"/>
    </source>
</evidence>
<feature type="transmembrane region" description="Helical" evidence="5">
    <location>
        <begin position="234"/>
        <end position="253"/>
    </location>
</feature>
<feature type="transmembrane region" description="Helical" evidence="5">
    <location>
        <begin position="38"/>
        <end position="56"/>
    </location>
</feature>